<feature type="transmembrane region" description="Helical" evidence="11">
    <location>
        <begin position="265"/>
        <end position="290"/>
    </location>
</feature>
<organism evidence="14 15">
    <name type="scientific">Terrilactibacillus tamarindi</name>
    <dbReference type="NCBI Taxonomy" id="2599694"/>
    <lineage>
        <taxon>Bacteria</taxon>
        <taxon>Bacillati</taxon>
        <taxon>Bacillota</taxon>
        <taxon>Bacilli</taxon>
        <taxon>Bacillales</taxon>
        <taxon>Bacillaceae</taxon>
        <taxon>Terrilactibacillus</taxon>
    </lineage>
</organism>
<dbReference type="InterPro" id="IPR040690">
    <property type="entry name" value="FtsX_ECD"/>
</dbReference>
<evidence type="ECO:0000259" key="12">
    <source>
        <dbReference type="Pfam" id="PF02687"/>
    </source>
</evidence>
<evidence type="ECO:0000256" key="9">
    <source>
        <dbReference type="ARBA" id="ARBA00023306"/>
    </source>
</evidence>
<comment type="similarity">
    <text evidence="2 10">Belongs to the ABC-4 integral membrane protein family. FtsX subfamily.</text>
</comment>
<keyword evidence="15" id="KW-1185">Reference proteome</keyword>
<dbReference type="AlphaFoldDB" id="A0A6N8CNM8"/>
<keyword evidence="4 10" id="KW-1003">Cell membrane</keyword>
<feature type="domain" description="FtsX extracellular" evidence="13">
    <location>
        <begin position="59"/>
        <end position="154"/>
    </location>
</feature>
<evidence type="ECO:0000256" key="11">
    <source>
        <dbReference type="SAM" id="Phobius"/>
    </source>
</evidence>
<evidence type="ECO:0000256" key="10">
    <source>
        <dbReference type="PIRNR" id="PIRNR003097"/>
    </source>
</evidence>
<dbReference type="PANTHER" id="PTHR47755:SF1">
    <property type="entry name" value="CELL DIVISION PROTEIN FTSX"/>
    <property type="match status" value="1"/>
</dbReference>
<dbReference type="OrthoDB" id="9812531at2"/>
<feature type="transmembrane region" description="Helical" evidence="11">
    <location>
        <begin position="21"/>
        <end position="42"/>
    </location>
</feature>
<evidence type="ECO:0000256" key="1">
    <source>
        <dbReference type="ARBA" id="ARBA00004651"/>
    </source>
</evidence>
<evidence type="ECO:0000256" key="8">
    <source>
        <dbReference type="ARBA" id="ARBA00023136"/>
    </source>
</evidence>
<comment type="caution">
    <text evidence="14">The sequence shown here is derived from an EMBL/GenBank/DDBJ whole genome shotgun (WGS) entry which is preliminary data.</text>
</comment>
<feature type="transmembrane region" description="Helical" evidence="11">
    <location>
        <begin position="174"/>
        <end position="199"/>
    </location>
</feature>
<evidence type="ECO:0000256" key="4">
    <source>
        <dbReference type="ARBA" id="ARBA00022475"/>
    </source>
</evidence>
<dbReference type="EMBL" id="WNHB01000007">
    <property type="protein sequence ID" value="MTT31581.1"/>
    <property type="molecule type" value="Genomic_DNA"/>
</dbReference>
<dbReference type="Pfam" id="PF02687">
    <property type="entry name" value="FtsX"/>
    <property type="match status" value="1"/>
</dbReference>
<dbReference type="GO" id="GO:0051301">
    <property type="term" value="P:cell division"/>
    <property type="evidence" value="ECO:0007669"/>
    <property type="project" value="UniProtKB-KW"/>
</dbReference>
<dbReference type="NCBIfam" id="NF038347">
    <property type="entry name" value="FtsX_Gpos"/>
    <property type="match status" value="1"/>
</dbReference>
<proteinExistence type="inferred from homology"/>
<feature type="transmembrane region" description="Helical" evidence="11">
    <location>
        <begin position="220"/>
        <end position="245"/>
    </location>
</feature>
<accession>A0A6N8CNM8</accession>
<evidence type="ECO:0000313" key="15">
    <source>
        <dbReference type="Proteomes" id="UP000440978"/>
    </source>
</evidence>
<dbReference type="PIRSF" id="PIRSF003097">
    <property type="entry name" value="FtsX"/>
    <property type="match status" value="1"/>
</dbReference>
<comment type="subcellular location">
    <subcellularLocation>
        <location evidence="1">Cell membrane</location>
        <topology evidence="1">Multi-pass membrane protein</topology>
    </subcellularLocation>
</comment>
<keyword evidence="8 10" id="KW-0472">Membrane</keyword>
<evidence type="ECO:0000256" key="6">
    <source>
        <dbReference type="ARBA" id="ARBA00022692"/>
    </source>
</evidence>
<feature type="domain" description="ABC3 transporter permease C-terminal" evidence="12">
    <location>
        <begin position="176"/>
        <end position="295"/>
    </location>
</feature>
<dbReference type="InterPro" id="IPR003838">
    <property type="entry name" value="ABC3_permease_C"/>
</dbReference>
<evidence type="ECO:0000256" key="5">
    <source>
        <dbReference type="ARBA" id="ARBA00022618"/>
    </source>
</evidence>
<dbReference type="InterPro" id="IPR004513">
    <property type="entry name" value="FtsX"/>
</dbReference>
<dbReference type="Proteomes" id="UP000440978">
    <property type="component" value="Unassembled WGS sequence"/>
</dbReference>
<dbReference type="RefSeq" id="WP_155217784.1">
    <property type="nucleotide sequence ID" value="NZ_WNHB01000007.1"/>
</dbReference>
<sequence length="301" mass="33359">MKLRTLGRHARESLKNLGRNGWMTFASISAVAVALVLVGLFLSVMMNLNKIAGEIESNVEVRVYIDRTATQAQQDQLKQSLKSIGHVQSIAYQSREKGLKNLINSLGEGNDQSAFSSVKNENPLPDAFILKTEKPEQTITVANQVKTLPYVYKVNYGKGTVEKLFKTVRISRNVGIVLIIGLLFTSIFLIANTIKLTIVARRREIEIMKLVGATNAFVRWPYFLEGLLIGVIGSIIPIILVNVGYKAVYEKFSDAGTYSTFFIKLIPYPTMALYLSLLLVVIGAGIGVWGSVTSIRKFLRV</sequence>
<evidence type="ECO:0000259" key="13">
    <source>
        <dbReference type="Pfam" id="PF18075"/>
    </source>
</evidence>
<evidence type="ECO:0000313" key="14">
    <source>
        <dbReference type="EMBL" id="MTT31581.1"/>
    </source>
</evidence>
<keyword evidence="7 11" id="KW-1133">Transmembrane helix</keyword>
<name>A0A6N8CNM8_9BACI</name>
<evidence type="ECO:0000256" key="2">
    <source>
        <dbReference type="ARBA" id="ARBA00007379"/>
    </source>
</evidence>
<evidence type="ECO:0000256" key="7">
    <source>
        <dbReference type="ARBA" id="ARBA00022989"/>
    </source>
</evidence>
<dbReference type="GO" id="GO:0005886">
    <property type="term" value="C:plasma membrane"/>
    <property type="evidence" value="ECO:0007669"/>
    <property type="project" value="UniProtKB-SubCell"/>
</dbReference>
<keyword evidence="9 10" id="KW-0131">Cell cycle</keyword>
<gene>
    <name evidence="14" type="ORF">GMB86_06075</name>
</gene>
<comment type="function">
    <text evidence="10">Part of the ABC transporter FtsEX involved in asymmetric cellular division facilitating the initiation of sporulation.</text>
</comment>
<evidence type="ECO:0000256" key="3">
    <source>
        <dbReference type="ARBA" id="ARBA00021907"/>
    </source>
</evidence>
<dbReference type="PANTHER" id="PTHR47755">
    <property type="entry name" value="CELL DIVISION PROTEIN FTSX"/>
    <property type="match status" value="1"/>
</dbReference>
<dbReference type="Gene3D" id="3.30.70.3040">
    <property type="match status" value="1"/>
</dbReference>
<keyword evidence="6 11" id="KW-0812">Transmembrane</keyword>
<keyword evidence="5 10" id="KW-0132">Cell division</keyword>
<dbReference type="Pfam" id="PF18075">
    <property type="entry name" value="FtsX_ECD"/>
    <property type="match status" value="1"/>
</dbReference>
<reference evidence="14 15" key="1">
    <citation type="submission" date="2019-11" db="EMBL/GenBank/DDBJ databases">
        <title>Terrilactibacillus tamarindus sp. nov. BCM23-1 isolated from bark of Tamarindus indica.</title>
        <authorList>
            <person name="Kingkaew E."/>
            <person name="Tanasupawat S."/>
        </authorList>
    </citation>
    <scope>NUCLEOTIDE SEQUENCE [LARGE SCALE GENOMIC DNA]</scope>
    <source>
        <strain evidence="14 15">BCM23-1</strain>
    </source>
</reference>
<protein>
    <recommendedName>
        <fullName evidence="3 10">Cell division protein FtsX</fullName>
    </recommendedName>
</protein>
<dbReference type="InterPro" id="IPR058204">
    <property type="entry name" value="FtsX_firmicutes-type"/>
</dbReference>